<dbReference type="EMBL" id="BSPB01000131">
    <property type="protein sequence ID" value="GLS16969.1"/>
    <property type="molecule type" value="Genomic_DNA"/>
</dbReference>
<organism evidence="5 6">
    <name type="scientific">Hydrogenophaga electricum</name>
    <dbReference type="NCBI Taxonomy" id="1230953"/>
    <lineage>
        <taxon>Bacteria</taxon>
        <taxon>Pseudomonadati</taxon>
        <taxon>Pseudomonadota</taxon>
        <taxon>Betaproteobacteria</taxon>
        <taxon>Burkholderiales</taxon>
        <taxon>Comamonadaceae</taxon>
        <taxon>Hydrogenophaga</taxon>
    </lineage>
</organism>
<dbReference type="InterPro" id="IPR039422">
    <property type="entry name" value="MarR/SlyA-like"/>
</dbReference>
<keyword evidence="6" id="KW-1185">Reference proteome</keyword>
<name>A0ABQ6CAY2_9BURK</name>
<dbReference type="Gene3D" id="1.10.10.10">
    <property type="entry name" value="Winged helix-like DNA-binding domain superfamily/Winged helix DNA-binding domain"/>
    <property type="match status" value="1"/>
</dbReference>
<evidence type="ECO:0000256" key="1">
    <source>
        <dbReference type="ARBA" id="ARBA00023015"/>
    </source>
</evidence>
<dbReference type="InterPro" id="IPR036390">
    <property type="entry name" value="WH_DNA-bd_sf"/>
</dbReference>
<feature type="domain" description="HTH marR-type" evidence="4">
    <location>
        <begin position="18"/>
        <end position="150"/>
    </location>
</feature>
<reference evidence="6" key="1">
    <citation type="journal article" date="2019" name="Int. J. Syst. Evol. Microbiol.">
        <title>The Global Catalogue of Microorganisms (GCM) 10K type strain sequencing project: providing services to taxonomists for standard genome sequencing and annotation.</title>
        <authorList>
            <consortium name="The Broad Institute Genomics Platform"/>
            <consortium name="The Broad Institute Genome Sequencing Center for Infectious Disease"/>
            <person name="Wu L."/>
            <person name="Ma J."/>
        </authorList>
    </citation>
    <scope>NUCLEOTIDE SEQUENCE [LARGE SCALE GENOMIC DNA]</scope>
    <source>
        <strain evidence="6">NBRC 109341</strain>
    </source>
</reference>
<dbReference type="InterPro" id="IPR023187">
    <property type="entry name" value="Tscrpt_reg_MarR-type_CS"/>
</dbReference>
<evidence type="ECO:0000313" key="5">
    <source>
        <dbReference type="EMBL" id="GLS16969.1"/>
    </source>
</evidence>
<evidence type="ECO:0000313" key="6">
    <source>
        <dbReference type="Proteomes" id="UP001156903"/>
    </source>
</evidence>
<dbReference type="PRINTS" id="PR00598">
    <property type="entry name" value="HTHMARR"/>
</dbReference>
<protein>
    <submittedName>
        <fullName evidence="5">MarR family transcriptional regulator</fullName>
    </submittedName>
</protein>
<evidence type="ECO:0000256" key="2">
    <source>
        <dbReference type="ARBA" id="ARBA00023125"/>
    </source>
</evidence>
<dbReference type="PANTHER" id="PTHR33164:SF43">
    <property type="entry name" value="HTH-TYPE TRANSCRIPTIONAL REPRESSOR YETL"/>
    <property type="match status" value="1"/>
</dbReference>
<accession>A0ABQ6CAY2</accession>
<dbReference type="SMART" id="SM00347">
    <property type="entry name" value="HTH_MARR"/>
    <property type="match status" value="1"/>
</dbReference>
<evidence type="ECO:0000256" key="3">
    <source>
        <dbReference type="ARBA" id="ARBA00023163"/>
    </source>
</evidence>
<keyword evidence="2" id="KW-0238">DNA-binding</keyword>
<proteinExistence type="predicted"/>
<comment type="caution">
    <text evidence="5">The sequence shown here is derived from an EMBL/GenBank/DDBJ whole genome shotgun (WGS) entry which is preliminary data.</text>
</comment>
<dbReference type="Pfam" id="PF01047">
    <property type="entry name" value="MarR"/>
    <property type="match status" value="1"/>
</dbReference>
<keyword evidence="1" id="KW-0805">Transcription regulation</keyword>
<dbReference type="Proteomes" id="UP001156903">
    <property type="component" value="Unassembled WGS sequence"/>
</dbReference>
<dbReference type="PROSITE" id="PS01117">
    <property type="entry name" value="HTH_MARR_1"/>
    <property type="match status" value="1"/>
</dbReference>
<dbReference type="InterPro" id="IPR000835">
    <property type="entry name" value="HTH_MarR-typ"/>
</dbReference>
<keyword evidence="3" id="KW-0804">Transcription</keyword>
<sequence>MPLDGAPRFYEAERFTAEESVGFLMKRILLSMGQQADRRLASHDLTTAQWGPLMRLKTADSMTVAELARWHNTDAGAMTRLLDRLEKKGLCRRERSLQDRRVVHVRLTPEGEAALEHVPAVLSDLLNQHLAGFSHEEWLTLRDLLQRMANNGDRLRSDNP</sequence>
<dbReference type="PANTHER" id="PTHR33164">
    <property type="entry name" value="TRANSCRIPTIONAL REGULATOR, MARR FAMILY"/>
    <property type="match status" value="1"/>
</dbReference>
<dbReference type="SUPFAM" id="SSF46785">
    <property type="entry name" value="Winged helix' DNA-binding domain"/>
    <property type="match status" value="1"/>
</dbReference>
<dbReference type="PROSITE" id="PS50995">
    <property type="entry name" value="HTH_MARR_2"/>
    <property type="match status" value="1"/>
</dbReference>
<evidence type="ECO:0000259" key="4">
    <source>
        <dbReference type="PROSITE" id="PS50995"/>
    </source>
</evidence>
<dbReference type="InterPro" id="IPR036388">
    <property type="entry name" value="WH-like_DNA-bd_sf"/>
</dbReference>
<gene>
    <name evidence="5" type="ORF">GCM10007935_44290</name>
</gene>